<feature type="chain" id="PRO_5022796784" description="Glycosyl hydrolase family 71" evidence="8">
    <location>
        <begin position="26"/>
        <end position="402"/>
    </location>
</feature>
<keyword evidence="10" id="KW-1185">Reference proteome</keyword>
<keyword evidence="6" id="KW-0333">Golgi apparatus</keyword>
<keyword evidence="4" id="KW-0735">Signal-anchor</keyword>
<keyword evidence="5" id="KW-1133">Transmembrane helix</keyword>
<organism evidence="9 10">
    <name type="scientific">Rubinisphaera italica</name>
    <dbReference type="NCBI Taxonomy" id="2527969"/>
    <lineage>
        <taxon>Bacteria</taxon>
        <taxon>Pseudomonadati</taxon>
        <taxon>Planctomycetota</taxon>
        <taxon>Planctomycetia</taxon>
        <taxon>Planctomycetales</taxon>
        <taxon>Planctomycetaceae</taxon>
        <taxon>Rubinisphaera</taxon>
    </lineage>
</organism>
<dbReference type="AlphaFoldDB" id="A0A5C5XIY3"/>
<evidence type="ECO:0000256" key="5">
    <source>
        <dbReference type="ARBA" id="ARBA00022989"/>
    </source>
</evidence>
<dbReference type="CDD" id="cd11575">
    <property type="entry name" value="GH99_GH71_like_3"/>
    <property type="match status" value="1"/>
</dbReference>
<comment type="subcellular location">
    <subcellularLocation>
        <location evidence="1">Golgi apparatus membrane</location>
        <topology evidence="1">Single-pass type II membrane protein</topology>
    </subcellularLocation>
</comment>
<evidence type="ECO:0000256" key="3">
    <source>
        <dbReference type="ARBA" id="ARBA00022801"/>
    </source>
</evidence>
<dbReference type="InterPro" id="IPR026071">
    <property type="entry name" value="Glyco_Hydrolase_99"/>
</dbReference>
<sequence precursor="true">MNSRILSSCLCVLITALGLTPDLYAQSRDKTVLVHYMPWYASKTASGYWGWHWTMNHFNPDTVKSNGQREVASHDYPLIDLYDSNDPDALECHVLLMKFAGIDGVIIDWYGIEKFRDYAEIHRNSEHLVKHLNKAGLQFAVCYEDQTIKHMIEEKALPKQRDVAHGQMVLKWLAENWFDDDAYVKIDGRPILLVFGPQYFTKDQWVQLLSGLQHRPLLYALPHLSKEMGLDGAFGWPPVTGGHEITPMVWRQYLTSLYARESVISVAFPAFRDIYKQAQLHDSYGSIDARNGQTFAETFALAQKSNSQIIQIATWNDYGEGTVIEPTKASGYRYLEHVQRNAKSQLPYGPKDLRLPVTLYQLKKRYARDPNRMKQLQMATDLLFAGKCTEAQAAMEAASKGG</sequence>
<dbReference type="EMBL" id="SJPG01000001">
    <property type="protein sequence ID" value="TWT62744.1"/>
    <property type="molecule type" value="Genomic_DNA"/>
</dbReference>
<feature type="signal peptide" evidence="8">
    <location>
        <begin position="1"/>
        <end position="25"/>
    </location>
</feature>
<dbReference type="GO" id="GO:0004559">
    <property type="term" value="F:alpha-mannosidase activity"/>
    <property type="evidence" value="ECO:0007669"/>
    <property type="project" value="TreeGrafter"/>
</dbReference>
<evidence type="ECO:0000256" key="2">
    <source>
        <dbReference type="ARBA" id="ARBA00022692"/>
    </source>
</evidence>
<accession>A0A5C5XIY3</accession>
<evidence type="ECO:0000256" key="7">
    <source>
        <dbReference type="ARBA" id="ARBA00023136"/>
    </source>
</evidence>
<comment type="caution">
    <text evidence="9">The sequence shown here is derived from an EMBL/GenBank/DDBJ whole genome shotgun (WGS) entry which is preliminary data.</text>
</comment>
<keyword evidence="2" id="KW-0812">Transmembrane</keyword>
<evidence type="ECO:0000313" key="9">
    <source>
        <dbReference type="EMBL" id="TWT62744.1"/>
    </source>
</evidence>
<evidence type="ECO:0000256" key="6">
    <source>
        <dbReference type="ARBA" id="ARBA00023034"/>
    </source>
</evidence>
<dbReference type="PANTHER" id="PTHR13572:SF4">
    <property type="entry name" value="RE57134P"/>
    <property type="match status" value="1"/>
</dbReference>
<evidence type="ECO:0000313" key="10">
    <source>
        <dbReference type="Proteomes" id="UP000316095"/>
    </source>
</evidence>
<dbReference type="Proteomes" id="UP000316095">
    <property type="component" value="Unassembled WGS sequence"/>
</dbReference>
<keyword evidence="3" id="KW-0378">Hydrolase</keyword>
<evidence type="ECO:0000256" key="8">
    <source>
        <dbReference type="SAM" id="SignalP"/>
    </source>
</evidence>
<dbReference type="Gene3D" id="3.20.20.80">
    <property type="entry name" value="Glycosidases"/>
    <property type="match status" value="1"/>
</dbReference>
<dbReference type="Pfam" id="PF16317">
    <property type="entry name" value="Glyco_hydro_99"/>
    <property type="match status" value="1"/>
</dbReference>
<dbReference type="PANTHER" id="PTHR13572">
    <property type="entry name" value="ENDO-ALPHA-1,2-MANNOSIDASE"/>
    <property type="match status" value="1"/>
</dbReference>
<reference evidence="9 10" key="1">
    <citation type="submission" date="2019-02" db="EMBL/GenBank/DDBJ databases">
        <title>Deep-cultivation of Planctomycetes and their phenomic and genomic characterization uncovers novel biology.</title>
        <authorList>
            <person name="Wiegand S."/>
            <person name="Jogler M."/>
            <person name="Boedeker C."/>
            <person name="Pinto D."/>
            <person name="Vollmers J."/>
            <person name="Rivas-Marin E."/>
            <person name="Kohn T."/>
            <person name="Peeters S.H."/>
            <person name="Heuer A."/>
            <person name="Rast P."/>
            <person name="Oberbeckmann S."/>
            <person name="Bunk B."/>
            <person name="Jeske O."/>
            <person name="Meyerdierks A."/>
            <person name="Storesund J.E."/>
            <person name="Kallscheuer N."/>
            <person name="Luecker S."/>
            <person name="Lage O.M."/>
            <person name="Pohl T."/>
            <person name="Merkel B.J."/>
            <person name="Hornburger P."/>
            <person name="Mueller R.-W."/>
            <person name="Bruemmer F."/>
            <person name="Labrenz M."/>
            <person name="Spormann A.M."/>
            <person name="Op Den Camp H."/>
            <person name="Overmann J."/>
            <person name="Amann R."/>
            <person name="Jetten M.S.M."/>
            <person name="Mascher T."/>
            <person name="Medema M.H."/>
            <person name="Devos D.P."/>
            <person name="Kaster A.-K."/>
            <person name="Ovreas L."/>
            <person name="Rohde M."/>
            <person name="Galperin M.Y."/>
            <person name="Jogler C."/>
        </authorList>
    </citation>
    <scope>NUCLEOTIDE SEQUENCE [LARGE SCALE GENOMIC DNA]</scope>
    <source>
        <strain evidence="9 10">Pan54</strain>
    </source>
</reference>
<protein>
    <recommendedName>
        <fullName evidence="11">Glycosyl hydrolase family 71</fullName>
    </recommendedName>
</protein>
<keyword evidence="7" id="KW-0472">Membrane</keyword>
<evidence type="ECO:0008006" key="11">
    <source>
        <dbReference type="Google" id="ProtNLM"/>
    </source>
</evidence>
<proteinExistence type="predicted"/>
<dbReference type="RefSeq" id="WP_165441816.1">
    <property type="nucleotide sequence ID" value="NZ_SJPG01000001.1"/>
</dbReference>
<evidence type="ECO:0000256" key="4">
    <source>
        <dbReference type="ARBA" id="ARBA00022968"/>
    </source>
</evidence>
<evidence type="ECO:0000256" key="1">
    <source>
        <dbReference type="ARBA" id="ARBA00004323"/>
    </source>
</evidence>
<keyword evidence="8" id="KW-0732">Signal</keyword>
<name>A0A5C5XIY3_9PLAN</name>
<gene>
    <name evidence="9" type="ORF">Pan54_34890</name>
</gene>